<dbReference type="EMBL" id="BARU01028318">
    <property type="protein sequence ID" value="GAH69249.1"/>
    <property type="molecule type" value="Genomic_DNA"/>
</dbReference>
<keyword evidence="1" id="KW-0812">Transmembrane</keyword>
<sequence>AHKAKNVRYFLILLYLLYFSRNAGLAYLNK</sequence>
<name>X1IT14_9ZZZZ</name>
<dbReference type="AlphaFoldDB" id="X1IT14"/>
<evidence type="ECO:0000256" key="1">
    <source>
        <dbReference type="SAM" id="Phobius"/>
    </source>
</evidence>
<reference evidence="2" key="1">
    <citation type="journal article" date="2014" name="Front. Microbiol.">
        <title>High frequency of phylogenetically diverse reductive dehalogenase-homologous genes in deep subseafloor sedimentary metagenomes.</title>
        <authorList>
            <person name="Kawai M."/>
            <person name="Futagami T."/>
            <person name="Toyoda A."/>
            <person name="Takaki Y."/>
            <person name="Nishi S."/>
            <person name="Hori S."/>
            <person name="Arai W."/>
            <person name="Tsubouchi T."/>
            <person name="Morono Y."/>
            <person name="Uchiyama I."/>
            <person name="Ito T."/>
            <person name="Fujiyama A."/>
            <person name="Inagaki F."/>
            <person name="Takami H."/>
        </authorList>
    </citation>
    <scope>NUCLEOTIDE SEQUENCE</scope>
    <source>
        <strain evidence="2">Expedition CK06-06</strain>
    </source>
</reference>
<accession>X1IT14</accession>
<keyword evidence="1" id="KW-0472">Membrane</keyword>
<keyword evidence="1" id="KW-1133">Transmembrane helix</keyword>
<comment type="caution">
    <text evidence="2">The sequence shown here is derived from an EMBL/GenBank/DDBJ whole genome shotgun (WGS) entry which is preliminary data.</text>
</comment>
<gene>
    <name evidence="2" type="ORF">S03H2_45219</name>
</gene>
<evidence type="ECO:0000313" key="2">
    <source>
        <dbReference type="EMBL" id="GAH69249.1"/>
    </source>
</evidence>
<organism evidence="2">
    <name type="scientific">marine sediment metagenome</name>
    <dbReference type="NCBI Taxonomy" id="412755"/>
    <lineage>
        <taxon>unclassified sequences</taxon>
        <taxon>metagenomes</taxon>
        <taxon>ecological metagenomes</taxon>
    </lineage>
</organism>
<feature type="transmembrane region" description="Helical" evidence="1">
    <location>
        <begin position="7"/>
        <end position="28"/>
    </location>
</feature>
<proteinExistence type="predicted"/>
<feature type="non-terminal residue" evidence="2">
    <location>
        <position position="1"/>
    </location>
</feature>
<protein>
    <submittedName>
        <fullName evidence="2">Uncharacterized protein</fullName>
    </submittedName>
</protein>